<proteinExistence type="inferred from homology"/>
<dbReference type="GO" id="GO:0004065">
    <property type="term" value="F:arylsulfatase activity"/>
    <property type="evidence" value="ECO:0007669"/>
    <property type="project" value="TreeGrafter"/>
</dbReference>
<dbReference type="Pfam" id="PF00884">
    <property type="entry name" value="Sulfatase"/>
    <property type="match status" value="1"/>
</dbReference>
<keyword evidence="3" id="KW-0378">Hydrolase</keyword>
<dbReference type="PANTHER" id="PTHR42693:SF53">
    <property type="entry name" value="ENDO-4-O-SULFATASE"/>
    <property type="match status" value="1"/>
</dbReference>
<keyword evidence="4" id="KW-0106">Calcium</keyword>
<keyword evidence="2" id="KW-0479">Metal-binding</keyword>
<protein>
    <submittedName>
        <fullName evidence="7">Arylsulfatase A</fullName>
    </submittedName>
</protein>
<evidence type="ECO:0000256" key="4">
    <source>
        <dbReference type="ARBA" id="ARBA00022837"/>
    </source>
</evidence>
<reference evidence="7 8" key="1">
    <citation type="submission" date="2016-10" db="EMBL/GenBank/DDBJ databases">
        <authorList>
            <person name="de Groot N.N."/>
        </authorList>
    </citation>
    <scope>NUCLEOTIDE SEQUENCE [LARGE SCALE GENOMIC DNA]</scope>
    <source>
        <strain evidence="7 8">DSM 28286</strain>
    </source>
</reference>
<comment type="similarity">
    <text evidence="1">Belongs to the sulfatase family.</text>
</comment>
<evidence type="ECO:0000259" key="6">
    <source>
        <dbReference type="Pfam" id="PF00884"/>
    </source>
</evidence>
<dbReference type="PROSITE" id="PS51257">
    <property type="entry name" value="PROKAR_LIPOPROTEIN"/>
    <property type="match status" value="1"/>
</dbReference>
<evidence type="ECO:0000313" key="7">
    <source>
        <dbReference type="EMBL" id="SFQ29526.1"/>
    </source>
</evidence>
<feature type="domain" description="Sulfatase N-terminal" evidence="6">
    <location>
        <begin position="64"/>
        <end position="375"/>
    </location>
</feature>
<organism evidence="7 8">
    <name type="scientific">Parafilimonas terrae</name>
    <dbReference type="NCBI Taxonomy" id="1465490"/>
    <lineage>
        <taxon>Bacteria</taxon>
        <taxon>Pseudomonadati</taxon>
        <taxon>Bacteroidota</taxon>
        <taxon>Chitinophagia</taxon>
        <taxon>Chitinophagales</taxon>
        <taxon>Chitinophagaceae</taxon>
        <taxon>Parafilimonas</taxon>
    </lineage>
</organism>
<dbReference type="InterPro" id="IPR050738">
    <property type="entry name" value="Sulfatase"/>
</dbReference>
<evidence type="ECO:0000256" key="1">
    <source>
        <dbReference type="ARBA" id="ARBA00008779"/>
    </source>
</evidence>
<dbReference type="OrthoDB" id="9764377at2"/>
<evidence type="ECO:0000256" key="5">
    <source>
        <dbReference type="SAM" id="Phobius"/>
    </source>
</evidence>
<dbReference type="STRING" id="1465490.SAMN05444277_10883"/>
<dbReference type="AlphaFoldDB" id="A0A1I5XCE5"/>
<evidence type="ECO:0000256" key="2">
    <source>
        <dbReference type="ARBA" id="ARBA00022723"/>
    </source>
</evidence>
<keyword evidence="5" id="KW-0472">Membrane</keyword>
<keyword evidence="5" id="KW-0812">Transmembrane</keyword>
<dbReference type="GO" id="GO:0046872">
    <property type="term" value="F:metal ion binding"/>
    <property type="evidence" value="ECO:0007669"/>
    <property type="project" value="UniProtKB-KW"/>
</dbReference>
<accession>A0A1I5XCE5</accession>
<keyword evidence="5" id="KW-1133">Transmembrane helix</keyword>
<evidence type="ECO:0000313" key="8">
    <source>
        <dbReference type="Proteomes" id="UP000199031"/>
    </source>
</evidence>
<dbReference type="PROSITE" id="PS00523">
    <property type="entry name" value="SULFATASE_1"/>
    <property type="match status" value="1"/>
</dbReference>
<dbReference type="SUPFAM" id="SSF53649">
    <property type="entry name" value="Alkaline phosphatase-like"/>
    <property type="match status" value="1"/>
</dbReference>
<dbReference type="InterPro" id="IPR024607">
    <property type="entry name" value="Sulfatase_CS"/>
</dbReference>
<keyword evidence="8" id="KW-1185">Reference proteome</keyword>
<dbReference type="InterPro" id="IPR017850">
    <property type="entry name" value="Alkaline_phosphatase_core_sf"/>
</dbReference>
<sequence length="482" mass="53695">MRKITAKCLRTFSHVKGIVWLYLILSVFLGITGCRKPNLSPPDIPVKPVDTIPAPPVISNSRLNVILILADDVGYEIPTFCGGQSYQTPNLDFMAANGTQFTNCYSSALCSPSRFMLLTGKYNFRNYTTWGIMDQSQRTFANIFKLAGYATCASGKWQFDGGDNSIKLFGFDKYMVNNAYNLNSGGAEETANKFYKNPEIYENGNYLPDSETNGKFGQDMFRDYVFDFIDSNANKNPFFVYWALDLCHAPFSPMPDDPAFAAWNPKGPRSLDDTLYFPSMVKYMDKLIGQLIDKVNAAGIADSTIILFTADNGTANIIHSEANNIIVPGGKSSPLNLGTHMPFVAYCPGLVPPGKKDSSLISFVDFMATFADIAKIPIPASYGITDGVSFAPQLIGKQYILRDWVFNHYPGAGKFEGDLTHLRRWMQNSVYKQYDTTDNPKGGKFYNLATDPFEQHPLTTSELTPDEKKLSKTFLKTMSELH</sequence>
<dbReference type="RefSeq" id="WP_090659404.1">
    <property type="nucleotide sequence ID" value="NZ_FOXQ01000008.1"/>
</dbReference>
<evidence type="ECO:0000256" key="3">
    <source>
        <dbReference type="ARBA" id="ARBA00022801"/>
    </source>
</evidence>
<gene>
    <name evidence="7" type="ORF">SAMN05444277_10883</name>
</gene>
<dbReference type="InterPro" id="IPR000917">
    <property type="entry name" value="Sulfatase_N"/>
</dbReference>
<dbReference type="Proteomes" id="UP000199031">
    <property type="component" value="Unassembled WGS sequence"/>
</dbReference>
<dbReference type="EMBL" id="FOXQ01000008">
    <property type="protein sequence ID" value="SFQ29526.1"/>
    <property type="molecule type" value="Genomic_DNA"/>
</dbReference>
<feature type="transmembrane region" description="Helical" evidence="5">
    <location>
        <begin position="12"/>
        <end position="31"/>
    </location>
</feature>
<dbReference type="PANTHER" id="PTHR42693">
    <property type="entry name" value="ARYLSULFATASE FAMILY MEMBER"/>
    <property type="match status" value="1"/>
</dbReference>
<dbReference type="Gene3D" id="3.40.720.10">
    <property type="entry name" value="Alkaline Phosphatase, subunit A"/>
    <property type="match status" value="1"/>
</dbReference>
<name>A0A1I5XCE5_9BACT</name>